<proteinExistence type="predicted"/>
<keyword evidence="3" id="KW-1185">Reference proteome</keyword>
<dbReference type="InterPro" id="IPR026983">
    <property type="entry name" value="DHC"/>
</dbReference>
<evidence type="ECO:0000313" key="2">
    <source>
        <dbReference type="EMBL" id="KAK3235322.1"/>
    </source>
</evidence>
<gene>
    <name evidence="2" type="ORF">CYMTET_54465</name>
</gene>
<dbReference type="EMBL" id="LGRX02035317">
    <property type="protein sequence ID" value="KAK3235322.1"/>
    <property type="molecule type" value="Genomic_DNA"/>
</dbReference>
<feature type="domain" description="Dynein heavy chain C-terminal" evidence="1">
    <location>
        <begin position="42"/>
        <end position="111"/>
    </location>
</feature>
<dbReference type="PANTHER" id="PTHR46961:SF8">
    <property type="entry name" value="DYNEIN AXONEMAL HEAVY CHAIN 7"/>
    <property type="match status" value="1"/>
</dbReference>
<dbReference type="InterPro" id="IPR041228">
    <property type="entry name" value="Dynein_C"/>
</dbReference>
<sequence length="140" mass="14810">MPASLTLRGGGGAGGSLQTLPLISPPEVFGLHDNANIAKELQETHQLLDSLMLTQSRDAGGGGGTGATTDEVIATTSADILSRLPPNFDIEKASNQYPVSYLESMNTGALRAALRIRAHLLLAFCTQHVLEAWLLRVLGF</sequence>
<dbReference type="GO" id="GO:0007018">
    <property type="term" value="P:microtubule-based movement"/>
    <property type="evidence" value="ECO:0007669"/>
    <property type="project" value="InterPro"/>
</dbReference>
<name>A0AAE0BF58_9CHLO</name>
<dbReference type="Proteomes" id="UP001190700">
    <property type="component" value="Unassembled WGS sequence"/>
</dbReference>
<reference evidence="2 3" key="1">
    <citation type="journal article" date="2015" name="Genome Biol. Evol.">
        <title>Comparative Genomics of a Bacterivorous Green Alga Reveals Evolutionary Causalities and Consequences of Phago-Mixotrophic Mode of Nutrition.</title>
        <authorList>
            <person name="Burns J.A."/>
            <person name="Paasch A."/>
            <person name="Narechania A."/>
            <person name="Kim E."/>
        </authorList>
    </citation>
    <scope>NUCLEOTIDE SEQUENCE [LARGE SCALE GENOMIC DNA]</scope>
    <source>
        <strain evidence="2 3">PLY_AMNH</strain>
    </source>
</reference>
<dbReference type="Pfam" id="PF18199">
    <property type="entry name" value="Dynein_C"/>
    <property type="match status" value="1"/>
</dbReference>
<dbReference type="GO" id="GO:0045505">
    <property type="term" value="F:dynein intermediate chain binding"/>
    <property type="evidence" value="ECO:0007669"/>
    <property type="project" value="InterPro"/>
</dbReference>
<protein>
    <recommendedName>
        <fullName evidence="1">Dynein heavy chain C-terminal domain-containing protein</fullName>
    </recommendedName>
</protein>
<dbReference type="GO" id="GO:0030286">
    <property type="term" value="C:dynein complex"/>
    <property type="evidence" value="ECO:0007669"/>
    <property type="project" value="InterPro"/>
</dbReference>
<accession>A0AAE0BF58</accession>
<dbReference type="PANTHER" id="PTHR46961">
    <property type="entry name" value="DYNEIN HEAVY CHAIN 1, AXONEMAL-LIKE PROTEIN"/>
    <property type="match status" value="1"/>
</dbReference>
<dbReference type="GO" id="GO:0051959">
    <property type="term" value="F:dynein light intermediate chain binding"/>
    <property type="evidence" value="ECO:0007669"/>
    <property type="project" value="InterPro"/>
</dbReference>
<dbReference type="AlphaFoldDB" id="A0AAE0BF58"/>
<evidence type="ECO:0000259" key="1">
    <source>
        <dbReference type="Pfam" id="PF18199"/>
    </source>
</evidence>
<organism evidence="2 3">
    <name type="scientific">Cymbomonas tetramitiformis</name>
    <dbReference type="NCBI Taxonomy" id="36881"/>
    <lineage>
        <taxon>Eukaryota</taxon>
        <taxon>Viridiplantae</taxon>
        <taxon>Chlorophyta</taxon>
        <taxon>Pyramimonadophyceae</taxon>
        <taxon>Pyramimonadales</taxon>
        <taxon>Pyramimonadaceae</taxon>
        <taxon>Cymbomonas</taxon>
    </lineage>
</organism>
<evidence type="ECO:0000313" key="3">
    <source>
        <dbReference type="Proteomes" id="UP001190700"/>
    </source>
</evidence>
<comment type="caution">
    <text evidence="2">The sequence shown here is derived from an EMBL/GenBank/DDBJ whole genome shotgun (WGS) entry which is preliminary data.</text>
</comment>